<sequence>MAYLPTSTLISHKFQALIVYNSTLVSLYDKEPSDQNSVVFMLFANIKLIRGMQWNFFQNLKKLKTLIIYGMDIVRLGEDFQSYVGPWIIDLTFEKTKVAKLANGVFSNLKWLKKLDLRHNQIKILKRSMFAKPALTHNLNFEAECPPKELIRPCDCDFPTSPIIFCANITSPETLIDIVQKTGSMIFKKFILAESSLIYLPTSALISQKFQALMVSDSTLVSLFDKEPSAENSLVFVFLARIQITHGIQWNLFKNLNKLEELLVYQTEIKTLGNDFQQYVQPSITDLYMVETKMVKLANGVFSNLKSLTTLHLRNNKIKILKRSMFAKPTAIRALNCEAECPPKELISPCDCDFPTSPIILCANITSPETLIDIVQKTGSMIFKKIILAESSLIYLPTSALISQKFQALMVSDSTLVSLFDKEPSAENSLVFIFLAHIQITQGIQWNLFKNFNKLEELLFLETEIKTLGNDFQQYVQPSITDLYMVETKMEKLANGVFSNLKSLTTLHLRNNKIKILKRSMFAKPAAIRALNCEGITVACLGDSLRNIQSHYSKIMSLKTFDASLFAFIVILCLNLALGDECPPPKLILPCACVNPKTPAIICINITKPEILINIVEKTGGMKFRKFILFDSSMMYLPTSALISEKFQALMVSKSTLISLFDKPPPIENSLKFMFLAHIQIERGMQWQFFQNLNKLEELLIYHINIEALGRDFQRNVKPSVTIFHLVDTKTVRLANGVFENLKSLTSLHVRNSKLKILKRSMFAKPAAVETLNFESNQIEFLPDDMFSDMPSLREIVLTNNKISMMKEAVFGQVLKNLDDLVLDGNPINCNCELSWIGKEDKHSIRGVCTEPDFRKGKPIKELTDKDFAYC</sequence>
<dbReference type="Pfam" id="PF13855">
    <property type="entry name" value="LRR_8"/>
    <property type="match status" value="3"/>
</dbReference>
<dbReference type="EMBL" id="BMAO01033638">
    <property type="protein sequence ID" value="GFQ90828.1"/>
    <property type="molecule type" value="Genomic_DNA"/>
</dbReference>
<dbReference type="InterPro" id="IPR003591">
    <property type="entry name" value="Leu-rich_rpt_typical-subtyp"/>
</dbReference>
<dbReference type="SMART" id="SM00369">
    <property type="entry name" value="LRR_TYP"/>
    <property type="match status" value="7"/>
</dbReference>
<dbReference type="PANTHER" id="PTHR24369:SF213">
    <property type="entry name" value="INSULIN LIKE GROWTH FACTOR BINDING PROTEIN ACID LABILE SUBUNIT"/>
    <property type="match status" value="1"/>
</dbReference>
<comment type="caution">
    <text evidence="3">The sequence shown here is derived from an EMBL/GenBank/DDBJ whole genome shotgun (WGS) entry which is preliminary data.</text>
</comment>
<protein>
    <submittedName>
        <fullName evidence="3">Uncharacterized protein</fullName>
    </submittedName>
</protein>
<gene>
    <name evidence="3" type="primary">AVEN_131899_1</name>
    <name evidence="3" type="ORF">TNCT_585171</name>
</gene>
<evidence type="ECO:0000313" key="4">
    <source>
        <dbReference type="Proteomes" id="UP000887116"/>
    </source>
</evidence>
<dbReference type="InterPro" id="IPR032675">
    <property type="entry name" value="LRR_dom_sf"/>
</dbReference>
<dbReference type="Proteomes" id="UP000887116">
    <property type="component" value="Unassembled WGS sequence"/>
</dbReference>
<organism evidence="3 4">
    <name type="scientific">Trichonephila clavata</name>
    <name type="common">Joro spider</name>
    <name type="synonym">Nephila clavata</name>
    <dbReference type="NCBI Taxonomy" id="2740835"/>
    <lineage>
        <taxon>Eukaryota</taxon>
        <taxon>Metazoa</taxon>
        <taxon>Ecdysozoa</taxon>
        <taxon>Arthropoda</taxon>
        <taxon>Chelicerata</taxon>
        <taxon>Arachnida</taxon>
        <taxon>Araneae</taxon>
        <taxon>Araneomorphae</taxon>
        <taxon>Entelegynae</taxon>
        <taxon>Araneoidea</taxon>
        <taxon>Nephilidae</taxon>
        <taxon>Trichonephila</taxon>
    </lineage>
</organism>
<evidence type="ECO:0000256" key="1">
    <source>
        <dbReference type="ARBA" id="ARBA00022614"/>
    </source>
</evidence>
<name>A0A8X6L204_TRICU</name>
<dbReference type="InterPro" id="IPR001611">
    <property type="entry name" value="Leu-rich_rpt"/>
</dbReference>
<dbReference type="InterPro" id="IPR050541">
    <property type="entry name" value="LRR_TM_domain-containing"/>
</dbReference>
<accession>A0A8X6L204</accession>
<proteinExistence type="predicted"/>
<dbReference type="SUPFAM" id="SSF52058">
    <property type="entry name" value="L domain-like"/>
    <property type="match status" value="2"/>
</dbReference>
<keyword evidence="2" id="KW-0677">Repeat</keyword>
<dbReference type="OrthoDB" id="676979at2759"/>
<reference evidence="3" key="1">
    <citation type="submission" date="2020-07" db="EMBL/GenBank/DDBJ databases">
        <title>Multicomponent nature underlies the extraordinary mechanical properties of spider dragline silk.</title>
        <authorList>
            <person name="Kono N."/>
            <person name="Nakamura H."/>
            <person name="Mori M."/>
            <person name="Yoshida Y."/>
            <person name="Ohtoshi R."/>
            <person name="Malay A.D."/>
            <person name="Moran D.A.P."/>
            <person name="Tomita M."/>
            <person name="Numata K."/>
            <person name="Arakawa K."/>
        </authorList>
    </citation>
    <scope>NUCLEOTIDE SEQUENCE</scope>
</reference>
<dbReference type="Gene3D" id="3.80.10.10">
    <property type="entry name" value="Ribonuclease Inhibitor"/>
    <property type="match status" value="4"/>
</dbReference>
<dbReference type="GO" id="GO:0005886">
    <property type="term" value="C:plasma membrane"/>
    <property type="evidence" value="ECO:0007669"/>
    <property type="project" value="TreeGrafter"/>
</dbReference>
<dbReference type="PANTHER" id="PTHR24369">
    <property type="entry name" value="ANTIGEN BSP, PUTATIVE-RELATED"/>
    <property type="match status" value="1"/>
</dbReference>
<evidence type="ECO:0000313" key="3">
    <source>
        <dbReference type="EMBL" id="GFQ90828.1"/>
    </source>
</evidence>
<evidence type="ECO:0000256" key="2">
    <source>
        <dbReference type="ARBA" id="ARBA00022737"/>
    </source>
</evidence>
<keyword evidence="1" id="KW-0433">Leucine-rich repeat</keyword>
<dbReference type="AlphaFoldDB" id="A0A8X6L204"/>
<keyword evidence="4" id="KW-1185">Reference proteome</keyword>